<dbReference type="AlphaFoldDB" id="A0A6A3HV45"/>
<dbReference type="GO" id="GO:0000139">
    <property type="term" value="C:Golgi membrane"/>
    <property type="evidence" value="ECO:0007669"/>
    <property type="project" value="UniProtKB-SubCell"/>
</dbReference>
<protein>
    <recommendedName>
        <fullName evidence="18">Nucleotide-diphospho-sugar transferase domain-containing protein</fullName>
    </recommendedName>
</protein>
<keyword evidence="9 11" id="KW-0472">Membrane</keyword>
<evidence type="ECO:0000313" key="13">
    <source>
        <dbReference type="EMBL" id="KAE8973880.1"/>
    </source>
</evidence>
<keyword evidence="8" id="KW-0333">Golgi apparatus</keyword>
<evidence type="ECO:0000256" key="10">
    <source>
        <dbReference type="ARBA" id="ARBA00037847"/>
    </source>
</evidence>
<evidence type="ECO:0000313" key="16">
    <source>
        <dbReference type="Proteomes" id="UP000434957"/>
    </source>
</evidence>
<dbReference type="GO" id="GO:0000026">
    <property type="term" value="F:alpha-1,2-mannosyltransferase activity"/>
    <property type="evidence" value="ECO:0007669"/>
    <property type="project" value="TreeGrafter"/>
</dbReference>
<keyword evidence="4" id="KW-0808">Transferase</keyword>
<dbReference type="EMBL" id="QXFV01003791">
    <property type="protein sequence ID" value="KAE8973880.1"/>
    <property type="molecule type" value="Genomic_DNA"/>
</dbReference>
<keyword evidence="6" id="KW-0735">Signal-anchor</keyword>
<organism evidence="13 15">
    <name type="scientific">Phytophthora rubi</name>
    <dbReference type="NCBI Taxonomy" id="129364"/>
    <lineage>
        <taxon>Eukaryota</taxon>
        <taxon>Sar</taxon>
        <taxon>Stramenopiles</taxon>
        <taxon>Oomycota</taxon>
        <taxon>Peronosporomycetes</taxon>
        <taxon>Peronosporales</taxon>
        <taxon>Peronosporaceae</taxon>
        <taxon>Phytophthora</taxon>
    </lineage>
</organism>
<dbReference type="Proteomes" id="UP000435112">
    <property type="component" value="Unassembled WGS sequence"/>
</dbReference>
<evidence type="ECO:0000256" key="3">
    <source>
        <dbReference type="ARBA" id="ARBA00009105"/>
    </source>
</evidence>
<dbReference type="Pfam" id="PF11051">
    <property type="entry name" value="Mannosyl_trans3"/>
    <property type="match status" value="1"/>
</dbReference>
<evidence type="ECO:0000256" key="9">
    <source>
        <dbReference type="ARBA" id="ARBA00023136"/>
    </source>
</evidence>
<evidence type="ECO:0000313" key="12">
    <source>
        <dbReference type="EMBL" id="KAE8972564.1"/>
    </source>
</evidence>
<evidence type="ECO:0000313" key="17">
    <source>
        <dbReference type="Proteomes" id="UP000435112"/>
    </source>
</evidence>
<evidence type="ECO:0000256" key="4">
    <source>
        <dbReference type="ARBA" id="ARBA00022679"/>
    </source>
</evidence>
<accession>A0A6A3HV45</accession>
<dbReference type="OrthoDB" id="430354at2759"/>
<reference evidence="15 17" key="1">
    <citation type="submission" date="2018-09" db="EMBL/GenBank/DDBJ databases">
        <title>Genomic investigation of the strawberry pathogen Phytophthora fragariae indicates pathogenicity is determined by transcriptional variation in three key races.</title>
        <authorList>
            <person name="Adams T.M."/>
            <person name="Armitage A.D."/>
            <person name="Sobczyk M.K."/>
            <person name="Bates H.J."/>
            <person name="Dunwell J.M."/>
            <person name="Nellist C.F."/>
            <person name="Harrison R.J."/>
        </authorList>
    </citation>
    <scope>NUCLEOTIDE SEQUENCE [LARGE SCALE GENOMIC DNA]</scope>
    <source>
        <strain evidence="13 15">SCRP249</strain>
        <strain evidence="12 17">SCRP324</strain>
        <strain evidence="14 16">SCRP333</strain>
    </source>
</reference>
<evidence type="ECO:0000256" key="6">
    <source>
        <dbReference type="ARBA" id="ARBA00022968"/>
    </source>
</evidence>
<evidence type="ECO:0000256" key="7">
    <source>
        <dbReference type="ARBA" id="ARBA00022989"/>
    </source>
</evidence>
<proteinExistence type="inferred from homology"/>
<comment type="similarity">
    <text evidence="3">Belongs to the MNN1/MNT family.</text>
</comment>
<evidence type="ECO:0000256" key="8">
    <source>
        <dbReference type="ARBA" id="ARBA00023034"/>
    </source>
</evidence>
<evidence type="ECO:0000256" key="2">
    <source>
        <dbReference type="ARBA" id="ARBA00004606"/>
    </source>
</evidence>
<dbReference type="EMBL" id="QXFT01003841">
    <property type="protein sequence ID" value="KAE9282203.1"/>
    <property type="molecule type" value="Genomic_DNA"/>
</dbReference>
<name>A0A6A3HV45_9STRA</name>
<dbReference type="InterPro" id="IPR022751">
    <property type="entry name" value="Alpha_mannosyltransferase"/>
</dbReference>
<feature type="transmembrane region" description="Helical" evidence="11">
    <location>
        <begin position="46"/>
        <end position="65"/>
    </location>
</feature>
<dbReference type="InterPro" id="IPR029044">
    <property type="entry name" value="Nucleotide-diphossugar_trans"/>
</dbReference>
<dbReference type="Proteomes" id="UP000434957">
    <property type="component" value="Unassembled WGS sequence"/>
</dbReference>
<keyword evidence="7 11" id="KW-1133">Transmembrane helix</keyword>
<evidence type="ECO:0008006" key="18">
    <source>
        <dbReference type="Google" id="ProtNLM"/>
    </source>
</evidence>
<comment type="subcellular location">
    <subcellularLocation>
        <location evidence="10">Endomembrane system</location>
        <topology evidence="10">Single-pass membrane protein</topology>
    </subcellularLocation>
    <subcellularLocation>
        <location evidence="1">Golgi apparatus membrane</location>
    </subcellularLocation>
    <subcellularLocation>
        <location evidence="2">Membrane</location>
        <topology evidence="2">Single-pass type II membrane protein</topology>
    </subcellularLocation>
</comment>
<dbReference type="SUPFAM" id="SSF53448">
    <property type="entry name" value="Nucleotide-diphospho-sugar transferases"/>
    <property type="match status" value="1"/>
</dbReference>
<dbReference type="GO" id="GO:0046354">
    <property type="term" value="P:mannan biosynthetic process"/>
    <property type="evidence" value="ECO:0007669"/>
    <property type="project" value="TreeGrafter"/>
</dbReference>
<evidence type="ECO:0000313" key="14">
    <source>
        <dbReference type="EMBL" id="KAE9282203.1"/>
    </source>
</evidence>
<evidence type="ECO:0000313" key="15">
    <source>
        <dbReference type="Proteomes" id="UP000429607"/>
    </source>
</evidence>
<dbReference type="EMBL" id="QXFU01003817">
    <property type="protein sequence ID" value="KAE8972564.1"/>
    <property type="molecule type" value="Genomic_DNA"/>
</dbReference>
<evidence type="ECO:0000256" key="11">
    <source>
        <dbReference type="SAM" id="Phobius"/>
    </source>
</evidence>
<comment type="caution">
    <text evidence="13">The sequence shown here is derived from an EMBL/GenBank/DDBJ whole genome shotgun (WGS) entry which is preliminary data.</text>
</comment>
<dbReference type="Proteomes" id="UP000429607">
    <property type="component" value="Unassembled WGS sequence"/>
</dbReference>
<evidence type="ECO:0000256" key="5">
    <source>
        <dbReference type="ARBA" id="ARBA00022692"/>
    </source>
</evidence>
<evidence type="ECO:0000256" key="1">
    <source>
        <dbReference type="ARBA" id="ARBA00004394"/>
    </source>
</evidence>
<sequence>MATSSPMQSQVYAQTQETEPLIDAPESHIRALSEPVVRCWRRWPRVFLTLGAFLYVSVLVVWASSNSDKTSDDARLSAVQPESRVPVRPLPSGEAAPRRLQCVAWRATGRCRPNGPREPQNDKKCSDVIVNGMSGFCEVEDVDTGERFQVMQRHCTSLKDHVRFRCSDAPSFVSYHFDGHEAVQKALSPGFSLPHVTDNGLTPRDGIVMVVYPKLLASAYATVRVLRDVLKCRLPIEIWFHVDEIGSDYALLAPLQQLAIFVGGVSFHPMYNPRAKGFLSKVFAIYNSHFQRVLFLDADNVPVRDPSFLFTSAELEANGAVFWPDFWHPRRTLFNLHARSMLWELLDTPFVDMFEQESGQLLVDRTRHAAPLELVYFYAFHEPNFIQKLDVVYGDKDLFRLAWMKLKAPFHMIEALPATAGRLINGSFCGMTMVQHDAAGEILFLHRNQHKLTGERDERMEKAAMENKVVPPGDAFGAPQPDGYPDPVIWTHLLSYRKDASRRLYSIDAYRADPQFPEWQPCYGRRYVDKQKLFELQEFANLSFAGIETDIRHFAMEAARLRHAQDIARVEGHPTNMTRN</sequence>
<keyword evidence="5 11" id="KW-0812">Transmembrane</keyword>
<gene>
    <name evidence="13" type="ORF">PR001_g26176</name>
    <name evidence="12" type="ORF">PR002_g26477</name>
    <name evidence="14" type="ORF">PR003_g27468</name>
</gene>
<dbReference type="PANTHER" id="PTHR31646:SF1">
    <property type="entry name" value="ALPHA-1,2-MANNOSYLTRANSFERASE MNN2"/>
    <property type="match status" value="1"/>
</dbReference>
<dbReference type="PANTHER" id="PTHR31646">
    <property type="entry name" value="ALPHA-1,2-MANNOSYLTRANSFERASE MNN2"/>
    <property type="match status" value="1"/>
</dbReference>
<keyword evidence="16" id="KW-1185">Reference proteome</keyword>